<organism evidence="3">
    <name type="scientific">Aphanomyces astaci</name>
    <name type="common">Crayfish plague agent</name>
    <dbReference type="NCBI Taxonomy" id="112090"/>
    <lineage>
        <taxon>Eukaryota</taxon>
        <taxon>Sar</taxon>
        <taxon>Stramenopiles</taxon>
        <taxon>Oomycota</taxon>
        <taxon>Saprolegniomycetes</taxon>
        <taxon>Saprolegniales</taxon>
        <taxon>Verrucalvaceae</taxon>
        <taxon>Aphanomyces</taxon>
    </lineage>
</organism>
<dbReference type="AlphaFoldDB" id="W4H664"/>
<sequence length="339" mass="36617">MKKASAGHTPPHTARSSGAGSDAPAARMNHMVTPTFAAHTDQVVAQIQSLLELPSPIAPTHVDPDPNPDLVDRSGARGASTGTSSAGTRPTPNLEYTFRGLFEAVSVSAVSNQALLDRLDRLDQTVRIEAALRVVLTRLLPNGPHTMPAALQRVNEEVESLGDALKQTREEREAEMALREKVEQERDQANTERDKLEERVRGLRTELLSDDLGFTKQRLSVQLAATMSEKRRVWLQTAVIQGEGEEVGTRRNARTVSSLGSGSEEQETETEALAGTNQAASSAHARVRTQECCVAPVAPAAAPVARAHAAQPPEVVTLLGKVRGLQTRLREAQDEAKQY</sequence>
<name>W4H664_APHAT</name>
<feature type="coiled-coil region" evidence="1">
    <location>
        <begin position="151"/>
        <end position="206"/>
    </location>
</feature>
<feature type="region of interest" description="Disordered" evidence="2">
    <location>
        <begin position="56"/>
        <end position="93"/>
    </location>
</feature>
<reference evidence="3" key="1">
    <citation type="submission" date="2013-12" db="EMBL/GenBank/DDBJ databases">
        <title>The Genome Sequence of Aphanomyces astaci APO3.</title>
        <authorList>
            <consortium name="The Broad Institute Genomics Platform"/>
            <person name="Russ C."/>
            <person name="Tyler B."/>
            <person name="van West P."/>
            <person name="Dieguez-Uribeondo J."/>
            <person name="Young S.K."/>
            <person name="Zeng Q."/>
            <person name="Gargeya S."/>
            <person name="Fitzgerald M."/>
            <person name="Abouelleil A."/>
            <person name="Alvarado L."/>
            <person name="Chapman S.B."/>
            <person name="Gainer-Dewar J."/>
            <person name="Goldberg J."/>
            <person name="Griggs A."/>
            <person name="Gujja S."/>
            <person name="Hansen M."/>
            <person name="Howarth C."/>
            <person name="Imamovic A."/>
            <person name="Ireland A."/>
            <person name="Larimer J."/>
            <person name="McCowan C."/>
            <person name="Murphy C."/>
            <person name="Pearson M."/>
            <person name="Poon T.W."/>
            <person name="Priest M."/>
            <person name="Roberts A."/>
            <person name="Saif S."/>
            <person name="Shea T."/>
            <person name="Sykes S."/>
            <person name="Wortman J."/>
            <person name="Nusbaum C."/>
            <person name="Birren B."/>
        </authorList>
    </citation>
    <scope>NUCLEOTIDE SEQUENCE [LARGE SCALE GENOMIC DNA]</scope>
    <source>
        <strain evidence="3">APO3</strain>
    </source>
</reference>
<keyword evidence="1" id="KW-0175">Coiled coil</keyword>
<proteinExistence type="predicted"/>
<gene>
    <name evidence="3" type="ORF">H257_01066</name>
</gene>
<protein>
    <submittedName>
        <fullName evidence="3">Uncharacterized protein</fullName>
    </submittedName>
</protein>
<feature type="region of interest" description="Disordered" evidence="2">
    <location>
        <begin position="1"/>
        <end position="27"/>
    </location>
</feature>
<evidence type="ECO:0000256" key="1">
    <source>
        <dbReference type="SAM" id="Coils"/>
    </source>
</evidence>
<evidence type="ECO:0000256" key="2">
    <source>
        <dbReference type="SAM" id="MobiDB-lite"/>
    </source>
</evidence>
<dbReference type="GeneID" id="20803062"/>
<dbReference type="VEuPathDB" id="FungiDB:H257_01066"/>
<dbReference type="RefSeq" id="XP_009822388.1">
    <property type="nucleotide sequence ID" value="XM_009824086.1"/>
</dbReference>
<feature type="compositionally biased region" description="Low complexity" evidence="2">
    <location>
        <begin position="76"/>
        <end position="89"/>
    </location>
</feature>
<feature type="region of interest" description="Disordered" evidence="2">
    <location>
        <begin position="249"/>
        <end position="280"/>
    </location>
</feature>
<accession>W4H664</accession>
<dbReference type="EMBL" id="KI913115">
    <property type="protein sequence ID" value="ETV87525.1"/>
    <property type="molecule type" value="Genomic_DNA"/>
</dbReference>
<evidence type="ECO:0000313" key="3">
    <source>
        <dbReference type="EMBL" id="ETV87525.1"/>
    </source>
</evidence>